<name>A0A0V8QE49_9FIRM</name>
<comment type="caution">
    <text evidence="2">The sequence shown here is derived from an EMBL/GenBank/DDBJ whole genome shotgun (WGS) entry which is preliminary data.</text>
</comment>
<feature type="domain" description="Polymerase beta nucleotidyltransferase" evidence="1">
    <location>
        <begin position="24"/>
        <end position="109"/>
    </location>
</feature>
<gene>
    <name evidence="2" type="ORF">ASU35_11840</name>
</gene>
<protein>
    <recommendedName>
        <fullName evidence="1">Polymerase beta nucleotidyltransferase domain-containing protein</fullName>
    </recommendedName>
</protein>
<proteinExistence type="predicted"/>
<keyword evidence="3" id="KW-1185">Reference proteome</keyword>
<dbReference type="EMBL" id="LNAM01000162">
    <property type="protein sequence ID" value="KSV58748.1"/>
    <property type="molecule type" value="Genomic_DNA"/>
</dbReference>
<dbReference type="InterPro" id="IPR041633">
    <property type="entry name" value="Polbeta"/>
</dbReference>
<dbReference type="Gene3D" id="3.30.460.10">
    <property type="entry name" value="Beta Polymerase, domain 2"/>
    <property type="match status" value="1"/>
</dbReference>
<dbReference type="InterPro" id="IPR043519">
    <property type="entry name" value="NT_sf"/>
</dbReference>
<organism evidence="2 3">
    <name type="scientific">Acetivibrio ethanolgignens</name>
    <dbReference type="NCBI Taxonomy" id="290052"/>
    <lineage>
        <taxon>Bacteria</taxon>
        <taxon>Bacillati</taxon>
        <taxon>Bacillota</taxon>
        <taxon>Clostridia</taxon>
        <taxon>Eubacteriales</taxon>
        <taxon>Oscillospiraceae</taxon>
        <taxon>Acetivibrio</taxon>
    </lineage>
</organism>
<dbReference type="AlphaFoldDB" id="A0A0V8QE49"/>
<dbReference type="Pfam" id="PF18765">
    <property type="entry name" value="Polbeta"/>
    <property type="match status" value="1"/>
</dbReference>
<dbReference type="OrthoDB" id="9803106at2"/>
<evidence type="ECO:0000313" key="2">
    <source>
        <dbReference type="EMBL" id="KSV58748.1"/>
    </source>
</evidence>
<dbReference type="RefSeq" id="WP_058353018.1">
    <property type="nucleotide sequence ID" value="NZ_CABMMD010000162.1"/>
</dbReference>
<evidence type="ECO:0000259" key="1">
    <source>
        <dbReference type="Pfam" id="PF18765"/>
    </source>
</evidence>
<sequence>MENLNRHEKALIHAVAVLKEPQYKKFIKAIYMYGSCARKDYKDTSDVDLFIRVDPCMPQKLRRQLRVEVIPDDFRLPDVDLKISDSDDFSDSNHFNDNVRKDAVLLWKEKEVI</sequence>
<dbReference type="CDD" id="cd05403">
    <property type="entry name" value="NT_KNTase_like"/>
    <property type="match status" value="1"/>
</dbReference>
<reference evidence="2 3" key="1">
    <citation type="submission" date="2015-11" db="EMBL/GenBank/DDBJ databases">
        <title>Butyribacter intestini gen. nov., sp. nov., a butyric acid-producing bacterium of the family Lachnospiraceae isolated from the human faeces.</title>
        <authorList>
            <person name="Zou Y."/>
            <person name="Xue W."/>
            <person name="Luo G."/>
            <person name="Lv M."/>
        </authorList>
    </citation>
    <scope>NUCLEOTIDE SEQUENCE [LARGE SCALE GENOMIC DNA]</scope>
    <source>
        <strain evidence="2 3">ACET-33324</strain>
    </source>
</reference>
<evidence type="ECO:0000313" key="3">
    <source>
        <dbReference type="Proteomes" id="UP000054874"/>
    </source>
</evidence>
<accession>A0A0V8QE49</accession>
<dbReference type="Proteomes" id="UP000054874">
    <property type="component" value="Unassembled WGS sequence"/>
</dbReference>
<dbReference type="SUPFAM" id="SSF81301">
    <property type="entry name" value="Nucleotidyltransferase"/>
    <property type="match status" value="1"/>
</dbReference>
<dbReference type="STRING" id="290052.ASU35_11840"/>